<protein>
    <recommendedName>
        <fullName evidence="3 13">Flagellar biosynthetic protein FlhB</fullName>
    </recommendedName>
</protein>
<comment type="function">
    <text evidence="12 13">Required for formation of the rod structure in the basal body of the flagellar apparatus. Together with FliI and FliH, may constitute the export apparatus of flagellin.</text>
</comment>
<evidence type="ECO:0000256" key="9">
    <source>
        <dbReference type="ARBA" id="ARBA00022989"/>
    </source>
</evidence>
<keyword evidence="15" id="KW-0969">Cilium</keyword>
<dbReference type="InterPro" id="IPR006135">
    <property type="entry name" value="T3SS_substrate_exporter"/>
</dbReference>
<dbReference type="Gene3D" id="6.10.250.2080">
    <property type="match status" value="1"/>
</dbReference>
<dbReference type="Gene3D" id="3.40.1690.10">
    <property type="entry name" value="secretion proteins EscU"/>
    <property type="match status" value="1"/>
</dbReference>
<feature type="transmembrane region" description="Helical" evidence="13">
    <location>
        <begin position="194"/>
        <end position="212"/>
    </location>
</feature>
<keyword evidence="6 13" id="KW-0812">Transmembrane</keyword>
<keyword evidence="16" id="KW-1185">Reference proteome</keyword>
<dbReference type="SUPFAM" id="SSF160544">
    <property type="entry name" value="EscU C-terminal domain-like"/>
    <property type="match status" value="1"/>
</dbReference>
<dbReference type="Pfam" id="PF01312">
    <property type="entry name" value="Bac_export_2"/>
    <property type="match status" value="1"/>
</dbReference>
<evidence type="ECO:0000256" key="6">
    <source>
        <dbReference type="ARBA" id="ARBA00022692"/>
    </source>
</evidence>
<evidence type="ECO:0000256" key="1">
    <source>
        <dbReference type="ARBA" id="ARBA00004651"/>
    </source>
</evidence>
<comment type="subcellular location">
    <subcellularLocation>
        <location evidence="1">Cell membrane</location>
        <topology evidence="1">Multi-pass membrane protein</topology>
    </subcellularLocation>
</comment>
<name>A0ABU7LZ99_9PROT</name>
<dbReference type="Proteomes" id="UP001310692">
    <property type="component" value="Unassembled WGS sequence"/>
</dbReference>
<feature type="compositionally biased region" description="Basic and acidic residues" evidence="14">
    <location>
        <begin position="7"/>
        <end position="30"/>
    </location>
</feature>
<feature type="transmembrane region" description="Helical" evidence="13">
    <location>
        <begin position="86"/>
        <end position="111"/>
    </location>
</feature>
<feature type="transmembrane region" description="Helical" evidence="13">
    <location>
        <begin position="34"/>
        <end position="55"/>
    </location>
</feature>
<comment type="caution">
    <text evidence="15">The sequence shown here is derived from an EMBL/GenBank/DDBJ whole genome shotgun (WGS) entry which is preliminary data.</text>
</comment>
<dbReference type="NCBIfam" id="TIGR00328">
    <property type="entry name" value="flhB"/>
    <property type="match status" value="1"/>
</dbReference>
<evidence type="ECO:0000313" key="16">
    <source>
        <dbReference type="Proteomes" id="UP001310692"/>
    </source>
</evidence>
<evidence type="ECO:0000256" key="7">
    <source>
        <dbReference type="ARBA" id="ARBA00022795"/>
    </source>
</evidence>
<dbReference type="InterPro" id="IPR029025">
    <property type="entry name" value="T3SS_substrate_exporter_C"/>
</dbReference>
<comment type="similarity">
    <text evidence="2 13">Belongs to the type III secretion exporter family.</text>
</comment>
<dbReference type="InterPro" id="IPR006136">
    <property type="entry name" value="FlhB"/>
</dbReference>
<accession>A0ABU7LZ99</accession>
<keyword evidence="4 13" id="KW-0813">Transport</keyword>
<evidence type="ECO:0000256" key="13">
    <source>
        <dbReference type="RuleBase" id="RU364091"/>
    </source>
</evidence>
<dbReference type="PRINTS" id="PR00950">
    <property type="entry name" value="TYPE3IMSPROT"/>
</dbReference>
<keyword evidence="9 13" id="KW-1133">Transmembrane helix</keyword>
<reference evidence="15 16" key="1">
    <citation type="submission" date="2024-01" db="EMBL/GenBank/DDBJ databases">
        <title>Hyphobacterium bacterium isolated from marine sediment.</title>
        <authorList>
            <person name="Zhao S."/>
        </authorList>
    </citation>
    <scope>NUCLEOTIDE SEQUENCE [LARGE SCALE GENOMIC DNA]</scope>
    <source>
        <strain evidence="15 16">Y60-23</strain>
    </source>
</reference>
<keyword evidence="11 13" id="KW-1006">Bacterial flagellum protein export</keyword>
<proteinExistence type="inferred from homology"/>
<feature type="region of interest" description="Disordered" evidence="14">
    <location>
        <begin position="1"/>
        <end position="30"/>
    </location>
</feature>
<organism evidence="15 16">
    <name type="scientific">Hyphobacterium marinum</name>
    <dbReference type="NCBI Taxonomy" id="3116574"/>
    <lineage>
        <taxon>Bacteria</taxon>
        <taxon>Pseudomonadati</taxon>
        <taxon>Pseudomonadota</taxon>
        <taxon>Alphaproteobacteria</taxon>
        <taxon>Maricaulales</taxon>
        <taxon>Maricaulaceae</taxon>
        <taxon>Hyphobacterium</taxon>
    </lineage>
</organism>
<evidence type="ECO:0000256" key="3">
    <source>
        <dbReference type="ARBA" id="ARBA00021622"/>
    </source>
</evidence>
<keyword evidence="15" id="KW-0282">Flagellum</keyword>
<keyword evidence="5 13" id="KW-1003">Cell membrane</keyword>
<sequence length="362" mass="39392">MADDQDPSQKTEEPTPRRLQDARKKGDVPKSQEIPGWFVLASGLVVMGVMGPGMARELSGTLTLFLANPHTMSVDPAGLMALVQSAVWRVGLVVAFAFLLLAGAGLAGHLIQTGFLFTTEKMNPKLSKLNPVDGAKRMFGPQGIANFLKGMGKMTLVAAAAFLVVWPKRDMLAELPAVDLAAILTIVRDSAVQLMLAALAAYAVIAALDFLFQRQNFMKRNRMSRRELRDELKQTEGDPMVRAKLRQIRQDRARRRMMAAVPEATVVITNPTHFAVALKYEQGETAAPVCVAKGVDAVALRIRALAEENAVPIVEDPPLARALHASVDIDEAIPKEHYTAVAKVIGYVLSLSRGRARRPQAM</sequence>
<keyword evidence="10 13" id="KW-0472">Membrane</keyword>
<evidence type="ECO:0000256" key="11">
    <source>
        <dbReference type="ARBA" id="ARBA00023225"/>
    </source>
</evidence>
<evidence type="ECO:0000256" key="5">
    <source>
        <dbReference type="ARBA" id="ARBA00022475"/>
    </source>
</evidence>
<feature type="transmembrane region" description="Helical" evidence="13">
    <location>
        <begin position="146"/>
        <end position="166"/>
    </location>
</feature>
<dbReference type="PANTHER" id="PTHR30531">
    <property type="entry name" value="FLAGELLAR BIOSYNTHETIC PROTEIN FLHB"/>
    <property type="match status" value="1"/>
</dbReference>
<dbReference type="RefSeq" id="WP_330196446.1">
    <property type="nucleotide sequence ID" value="NZ_JAZDRO010000003.1"/>
</dbReference>
<evidence type="ECO:0000313" key="15">
    <source>
        <dbReference type="EMBL" id="MEE2566892.1"/>
    </source>
</evidence>
<evidence type="ECO:0000256" key="2">
    <source>
        <dbReference type="ARBA" id="ARBA00010690"/>
    </source>
</evidence>
<keyword evidence="15" id="KW-0966">Cell projection</keyword>
<dbReference type="PANTHER" id="PTHR30531:SF12">
    <property type="entry name" value="FLAGELLAR BIOSYNTHETIC PROTEIN FLHB"/>
    <property type="match status" value="1"/>
</dbReference>
<keyword evidence="7 13" id="KW-1005">Bacterial flagellum biogenesis</keyword>
<evidence type="ECO:0000256" key="10">
    <source>
        <dbReference type="ARBA" id="ARBA00023136"/>
    </source>
</evidence>
<evidence type="ECO:0000256" key="4">
    <source>
        <dbReference type="ARBA" id="ARBA00022448"/>
    </source>
</evidence>
<evidence type="ECO:0000256" key="14">
    <source>
        <dbReference type="SAM" id="MobiDB-lite"/>
    </source>
</evidence>
<dbReference type="EMBL" id="JAZDRO010000003">
    <property type="protein sequence ID" value="MEE2566892.1"/>
    <property type="molecule type" value="Genomic_DNA"/>
</dbReference>
<keyword evidence="8 13" id="KW-0653">Protein transport</keyword>
<evidence type="ECO:0000256" key="8">
    <source>
        <dbReference type="ARBA" id="ARBA00022927"/>
    </source>
</evidence>
<evidence type="ECO:0000256" key="12">
    <source>
        <dbReference type="ARBA" id="ARBA00025078"/>
    </source>
</evidence>
<gene>
    <name evidence="13 15" type="primary">flhB</name>
    <name evidence="15" type="ORF">V0U35_09385</name>
</gene>